<dbReference type="STRING" id="1123269.NX02_04300"/>
<organism evidence="2 3">
    <name type="scientific">Sphingomonas sanxanigenens DSM 19645 = NX02</name>
    <dbReference type="NCBI Taxonomy" id="1123269"/>
    <lineage>
        <taxon>Bacteria</taxon>
        <taxon>Pseudomonadati</taxon>
        <taxon>Pseudomonadota</taxon>
        <taxon>Alphaproteobacteria</taxon>
        <taxon>Sphingomonadales</taxon>
        <taxon>Sphingomonadaceae</taxon>
        <taxon>Sphingomonas</taxon>
    </lineage>
</organism>
<dbReference type="KEGG" id="ssan:NX02_04300"/>
<evidence type="ECO:0000313" key="3">
    <source>
        <dbReference type="Proteomes" id="UP000018851"/>
    </source>
</evidence>
<reference evidence="2 3" key="1">
    <citation type="submission" date="2013-07" db="EMBL/GenBank/DDBJ databases">
        <title>Completed genome of Sphingomonas sanxanigenens NX02.</title>
        <authorList>
            <person name="Ma T."/>
            <person name="Huang H."/>
            <person name="Wu M."/>
            <person name="Li X."/>
            <person name="Li G."/>
        </authorList>
    </citation>
    <scope>NUCLEOTIDE SEQUENCE [LARGE SCALE GENOMIC DNA]</scope>
    <source>
        <strain evidence="2 3">NX02</strain>
    </source>
</reference>
<evidence type="ECO:0000313" key="2">
    <source>
        <dbReference type="EMBL" id="AHE56035.1"/>
    </source>
</evidence>
<dbReference type="AlphaFoldDB" id="W0AK54"/>
<dbReference type="HOGENOM" id="CLU_2345243_0_0_5"/>
<name>W0AK54_9SPHN</name>
<gene>
    <name evidence="1" type="ORF">NX02_04300</name>
    <name evidence="2" type="ORF">NX02_22045</name>
</gene>
<dbReference type="KEGG" id="ssan:NX02_22045"/>
<dbReference type="EMBL" id="CP006644">
    <property type="protein sequence ID" value="AHE52608.1"/>
    <property type="molecule type" value="Genomic_DNA"/>
</dbReference>
<dbReference type="EMBL" id="CP006644">
    <property type="protein sequence ID" value="AHE56035.1"/>
    <property type="molecule type" value="Genomic_DNA"/>
</dbReference>
<evidence type="ECO:0000313" key="1">
    <source>
        <dbReference type="EMBL" id="AHE52608.1"/>
    </source>
</evidence>
<sequence length="97" mass="11107">MSDDNDPADAPPPEDEMAAKVELLQRQLKFSLEESAAAYGEIDQMMRHLLNALVAVVREDQEDLLKQMDDIRLRMELLDHHRYQLIFKAREVAGDAA</sequence>
<dbReference type="PATRIC" id="fig|1123269.5.peg.4313"/>
<accession>W0AK54</accession>
<protein>
    <submittedName>
        <fullName evidence="2">Uncharacterized protein</fullName>
    </submittedName>
</protein>
<keyword evidence="3" id="KW-1185">Reference proteome</keyword>
<proteinExistence type="predicted"/>
<dbReference type="Proteomes" id="UP000018851">
    <property type="component" value="Chromosome"/>
</dbReference>